<dbReference type="Pfam" id="PF05559">
    <property type="entry name" value="DUF763"/>
    <property type="match status" value="1"/>
</dbReference>
<gene>
    <name evidence="1" type="ORF">ENJ96_05475</name>
</gene>
<evidence type="ECO:0000313" key="1">
    <source>
        <dbReference type="EMBL" id="HHI97286.1"/>
    </source>
</evidence>
<comment type="caution">
    <text evidence="1">The sequence shown here is derived from an EMBL/GenBank/DDBJ whole genome shotgun (WGS) entry which is preliminary data.</text>
</comment>
<dbReference type="EMBL" id="DROK01000155">
    <property type="protein sequence ID" value="HHI97286.1"/>
    <property type="molecule type" value="Genomic_DNA"/>
</dbReference>
<sequence>MRRTGVADLPLHGGRAPRWLFQRMVRLARALVELMALEFGVEEILRRLADPYWFQAFGCVLGFDWHSSGLTTTVCGALKEAVAP</sequence>
<name>A0A7V5U2P3_9BACT</name>
<organism evidence="1">
    <name type="scientific">Thermodesulfatator atlanticus</name>
    <dbReference type="NCBI Taxonomy" id="501497"/>
    <lineage>
        <taxon>Bacteria</taxon>
        <taxon>Pseudomonadati</taxon>
        <taxon>Thermodesulfobacteriota</taxon>
        <taxon>Thermodesulfobacteria</taxon>
        <taxon>Thermodesulfobacteriales</taxon>
        <taxon>Thermodesulfatatoraceae</taxon>
        <taxon>Thermodesulfatator</taxon>
    </lineage>
</organism>
<dbReference type="Proteomes" id="UP000886101">
    <property type="component" value="Unassembled WGS sequence"/>
</dbReference>
<protein>
    <submittedName>
        <fullName evidence="1">DUF763 domain-containing protein</fullName>
    </submittedName>
</protein>
<dbReference type="InterPro" id="IPR008482">
    <property type="entry name" value="DUF763"/>
</dbReference>
<proteinExistence type="predicted"/>
<dbReference type="PANTHER" id="PTHR38597:SF1">
    <property type="entry name" value="BLL3834 PROTEIN"/>
    <property type="match status" value="1"/>
</dbReference>
<feature type="non-terminal residue" evidence="1">
    <location>
        <position position="84"/>
    </location>
</feature>
<dbReference type="PANTHER" id="PTHR38597">
    <property type="entry name" value="BLL3834 PROTEIN"/>
    <property type="match status" value="1"/>
</dbReference>
<dbReference type="AlphaFoldDB" id="A0A7V5U2P3"/>
<reference evidence="1" key="1">
    <citation type="journal article" date="2020" name="mSystems">
        <title>Genome- and Community-Level Interaction Insights into Carbon Utilization and Element Cycling Functions of Hydrothermarchaeota in Hydrothermal Sediment.</title>
        <authorList>
            <person name="Zhou Z."/>
            <person name="Liu Y."/>
            <person name="Xu W."/>
            <person name="Pan J."/>
            <person name="Luo Z.H."/>
            <person name="Li M."/>
        </authorList>
    </citation>
    <scope>NUCLEOTIDE SEQUENCE [LARGE SCALE GENOMIC DNA]</scope>
    <source>
        <strain evidence="1">HyVt-533</strain>
    </source>
</reference>
<accession>A0A7V5U2P3</accession>